<dbReference type="EMBL" id="AFOC01000003">
    <property type="protein sequence ID" value="EGV52773.1"/>
    <property type="molecule type" value="Genomic_DNA"/>
</dbReference>
<evidence type="ECO:0008006" key="4">
    <source>
        <dbReference type="Google" id="ProtNLM"/>
    </source>
</evidence>
<proteinExistence type="predicted"/>
<evidence type="ECO:0000313" key="3">
    <source>
        <dbReference type="Proteomes" id="UP000004491"/>
    </source>
</evidence>
<dbReference type="RefSeq" id="WP_005958664.1">
    <property type="nucleotide sequence ID" value="NZ_AFOC01000003.1"/>
</dbReference>
<dbReference type="InterPro" id="IPR012662">
    <property type="entry name" value="CHP02449"/>
</dbReference>
<dbReference type="AlphaFoldDB" id="G2D9I9"/>
<comment type="caution">
    <text evidence="2">The sequence shown here is derived from an EMBL/GenBank/DDBJ whole genome shotgun (WGS) entry which is preliminary data.</text>
</comment>
<feature type="coiled-coil region" evidence="1">
    <location>
        <begin position="33"/>
        <end position="74"/>
    </location>
</feature>
<evidence type="ECO:0000256" key="1">
    <source>
        <dbReference type="SAM" id="Coils"/>
    </source>
</evidence>
<accession>G2D9I9</accession>
<sequence length="110" mass="12152">MRFSADAQAGRGGDHIMSAGRLTLKGGHSILVSMSQNDSINNAEIDLEKLESQVDELIRACTHLSNENKSLRARQESLVAERAALIEKTELARNRVEAMITRLKSMESTQ</sequence>
<dbReference type="Proteomes" id="UP000004491">
    <property type="component" value="Unassembled WGS sequence"/>
</dbReference>
<gene>
    <name evidence="2" type="ORF">Rifp1Sym_ac00600</name>
</gene>
<reference evidence="2" key="1">
    <citation type="journal article" date="2011" name="ISME J.">
        <title>The endosymbionts of the deep-sea tubeworms Riftia pachyptila and Tevnia jerichonana share an identical physiology as revealed by proteogenomic analyses.</title>
        <authorList>
            <person name="Gardebrecht A."/>
            <person name="Markert S."/>
            <person name="Felbeck H."/>
            <person name="Thuermer A."/>
            <person name="Albrecht D."/>
            <person name="Wollherr A."/>
            <person name="Kabisch J."/>
            <person name="Lehmann R."/>
            <person name="Daniel R."/>
            <person name="Liesegang H."/>
            <person name="Hecker M."/>
            <person name="Sievert S.M."/>
            <person name="Schweder T."/>
        </authorList>
    </citation>
    <scope>NUCLEOTIDE SEQUENCE [LARGE SCALE GENOMIC DNA]</scope>
</reference>
<organism evidence="2 3">
    <name type="scientific">endosymbiont of Riftia pachyptila</name>
    <name type="common">vent Ph05</name>
    <dbReference type="NCBI Taxonomy" id="1048808"/>
    <lineage>
        <taxon>Bacteria</taxon>
        <taxon>Pseudomonadati</taxon>
        <taxon>Pseudomonadota</taxon>
        <taxon>Gammaproteobacteria</taxon>
        <taxon>sulfur-oxidizing symbionts</taxon>
    </lineage>
</organism>
<protein>
    <recommendedName>
        <fullName evidence="4">TIGR02449 family protein</fullName>
    </recommendedName>
</protein>
<keyword evidence="3" id="KW-1185">Reference proteome</keyword>
<evidence type="ECO:0000313" key="2">
    <source>
        <dbReference type="EMBL" id="EGV52773.1"/>
    </source>
</evidence>
<name>G2D9I9_9GAMM</name>
<keyword evidence="1" id="KW-0175">Coiled coil</keyword>
<dbReference type="NCBIfam" id="TIGR02449">
    <property type="entry name" value="TIGR02449 family protein"/>
    <property type="match status" value="1"/>
</dbReference>